<protein>
    <submittedName>
        <fullName evidence="6">Carotenoid cleavage dioxygenase 4, chloroplastic</fullName>
    </submittedName>
</protein>
<dbReference type="PANTHER" id="PTHR10543">
    <property type="entry name" value="BETA-CAROTENE DIOXYGENASE"/>
    <property type="match status" value="1"/>
</dbReference>
<dbReference type="AlphaFoldDB" id="A0AAW2X140"/>
<dbReference type="GO" id="GO:0009570">
    <property type="term" value="C:chloroplast stroma"/>
    <property type="evidence" value="ECO:0007669"/>
    <property type="project" value="TreeGrafter"/>
</dbReference>
<dbReference type="GO" id="GO:0010436">
    <property type="term" value="F:carotenoid dioxygenase activity"/>
    <property type="evidence" value="ECO:0007669"/>
    <property type="project" value="TreeGrafter"/>
</dbReference>
<dbReference type="Pfam" id="PF03055">
    <property type="entry name" value="RPE65"/>
    <property type="match status" value="2"/>
</dbReference>
<keyword evidence="2 5" id="KW-0479">Metal-binding</keyword>
<comment type="similarity">
    <text evidence="1">Belongs to the carotenoid oxygenase family.</text>
</comment>
<name>A0AAW2X140_9LAMI</name>
<comment type="caution">
    <text evidence="6">The sequence shown here is derived from an EMBL/GenBank/DDBJ whole genome shotgun (WGS) entry which is preliminary data.</text>
</comment>
<feature type="binding site" evidence="5">
    <location>
        <position position="190"/>
    </location>
    <ligand>
        <name>Fe cation</name>
        <dbReference type="ChEBI" id="CHEBI:24875"/>
        <note>catalytic</note>
    </ligand>
</feature>
<gene>
    <name evidence="6" type="ORF">Slati_1894900</name>
</gene>
<sequence>MLHMIRISRGEATFCSRYVKTYKYMVEQETGYPIFPSVFSSFNGFGASIARSFLTLAKMLTGQFDPIRQGFGVANTSLALFAGHLFALCESDIPYAIKVTPDGDIITTGRHGFQRSSSEWFFRMTAHPKIDQETGEAFAYRCHPLWPFLTGRSPVGIDSAKVPRLGVIPRYAEDESEMWWMDAPGFNMLHCFNAWEEDGGDIIVIVASNLVSVDQQSLESVQLAKLIMEKMTINVKNKTLQRQPLSHRVLDFGVINPAYAAKKNRYVYAATIESGMWVGIVKLDLSLAVVDSNDCTVASRFYEPGWFGGEPFFVAREPNNPAADEDDGYLITYIHEENGEGAKFLVMDAKSPTLDIIATVKLPRRVPYGFHGIFLYESDLNKH</sequence>
<dbReference type="PANTHER" id="PTHR10543:SF46">
    <property type="entry name" value="CAROTENOID CLEAVAGE DIOXYGENASE 4, CHLOROPLASTIC-RELATED"/>
    <property type="match status" value="1"/>
</dbReference>
<feature type="binding site" evidence="5">
    <location>
        <position position="371"/>
    </location>
    <ligand>
        <name>Fe cation</name>
        <dbReference type="ChEBI" id="CHEBI:24875"/>
        <note>catalytic</note>
    </ligand>
</feature>
<dbReference type="EMBL" id="JACGWN010000006">
    <property type="protein sequence ID" value="KAL0447670.1"/>
    <property type="molecule type" value="Genomic_DNA"/>
</dbReference>
<evidence type="ECO:0000256" key="4">
    <source>
        <dbReference type="ARBA" id="ARBA00023004"/>
    </source>
</evidence>
<evidence type="ECO:0000313" key="6">
    <source>
        <dbReference type="EMBL" id="KAL0447670.1"/>
    </source>
</evidence>
<dbReference type="GO" id="GO:0046872">
    <property type="term" value="F:metal ion binding"/>
    <property type="evidence" value="ECO:0007669"/>
    <property type="project" value="UniProtKB-KW"/>
</dbReference>
<keyword evidence="3 6" id="KW-0223">Dioxygenase</keyword>
<dbReference type="InterPro" id="IPR004294">
    <property type="entry name" value="Carotenoid_Oase"/>
</dbReference>
<evidence type="ECO:0000256" key="2">
    <source>
        <dbReference type="ARBA" id="ARBA00022723"/>
    </source>
</evidence>
<comment type="cofactor">
    <cofactor evidence="5">
        <name>Fe(2+)</name>
        <dbReference type="ChEBI" id="CHEBI:29033"/>
    </cofactor>
    <text evidence="5">Binds 1 Fe(2+) ion per subunit.</text>
</comment>
<reference evidence="6" key="2">
    <citation type="journal article" date="2024" name="Plant">
        <title>Genomic evolution and insights into agronomic trait innovations of Sesamum species.</title>
        <authorList>
            <person name="Miao H."/>
            <person name="Wang L."/>
            <person name="Qu L."/>
            <person name="Liu H."/>
            <person name="Sun Y."/>
            <person name="Le M."/>
            <person name="Wang Q."/>
            <person name="Wei S."/>
            <person name="Zheng Y."/>
            <person name="Lin W."/>
            <person name="Duan Y."/>
            <person name="Cao H."/>
            <person name="Xiong S."/>
            <person name="Wang X."/>
            <person name="Wei L."/>
            <person name="Li C."/>
            <person name="Ma Q."/>
            <person name="Ju M."/>
            <person name="Zhao R."/>
            <person name="Li G."/>
            <person name="Mu C."/>
            <person name="Tian Q."/>
            <person name="Mei H."/>
            <person name="Zhang T."/>
            <person name="Gao T."/>
            <person name="Zhang H."/>
        </authorList>
    </citation>
    <scope>NUCLEOTIDE SEQUENCE</scope>
    <source>
        <strain evidence="6">KEN1</strain>
    </source>
</reference>
<accession>A0AAW2X140</accession>
<organism evidence="6">
    <name type="scientific">Sesamum latifolium</name>
    <dbReference type="NCBI Taxonomy" id="2727402"/>
    <lineage>
        <taxon>Eukaryota</taxon>
        <taxon>Viridiplantae</taxon>
        <taxon>Streptophyta</taxon>
        <taxon>Embryophyta</taxon>
        <taxon>Tracheophyta</taxon>
        <taxon>Spermatophyta</taxon>
        <taxon>Magnoliopsida</taxon>
        <taxon>eudicotyledons</taxon>
        <taxon>Gunneridae</taxon>
        <taxon>Pentapetalae</taxon>
        <taxon>asterids</taxon>
        <taxon>lamiids</taxon>
        <taxon>Lamiales</taxon>
        <taxon>Pedaliaceae</taxon>
        <taxon>Sesamum</taxon>
    </lineage>
</organism>
<proteinExistence type="inferred from homology"/>
<evidence type="ECO:0000256" key="5">
    <source>
        <dbReference type="PIRSR" id="PIRSR604294-1"/>
    </source>
</evidence>
<evidence type="ECO:0000256" key="3">
    <source>
        <dbReference type="ARBA" id="ARBA00022964"/>
    </source>
</evidence>
<reference evidence="6" key="1">
    <citation type="submission" date="2020-06" db="EMBL/GenBank/DDBJ databases">
        <authorList>
            <person name="Li T."/>
            <person name="Hu X."/>
            <person name="Zhang T."/>
            <person name="Song X."/>
            <person name="Zhang H."/>
            <person name="Dai N."/>
            <person name="Sheng W."/>
            <person name="Hou X."/>
            <person name="Wei L."/>
        </authorList>
    </citation>
    <scope>NUCLEOTIDE SEQUENCE</scope>
    <source>
        <strain evidence="6">KEN1</strain>
        <tissue evidence="6">Leaf</tissue>
    </source>
</reference>
<dbReference type="GO" id="GO:0016121">
    <property type="term" value="P:carotene catabolic process"/>
    <property type="evidence" value="ECO:0007669"/>
    <property type="project" value="TreeGrafter"/>
</dbReference>
<keyword evidence="4 5" id="KW-0408">Iron</keyword>
<keyword evidence="3 6" id="KW-0560">Oxidoreductase</keyword>
<evidence type="ECO:0000256" key="1">
    <source>
        <dbReference type="ARBA" id="ARBA00006787"/>
    </source>
</evidence>